<feature type="domain" description="4Fe-4S ferredoxin-type" evidence="1">
    <location>
        <begin position="37"/>
        <end position="66"/>
    </location>
</feature>
<dbReference type="InterPro" id="IPR007525">
    <property type="entry name" value="FrhB_FdhB_C"/>
</dbReference>
<evidence type="ECO:0000313" key="2">
    <source>
        <dbReference type="EMBL" id="CUO77822.1"/>
    </source>
</evidence>
<dbReference type="InterPro" id="IPR017896">
    <property type="entry name" value="4Fe4S_Fe-S-bd"/>
</dbReference>
<dbReference type="Gene3D" id="3.30.70.20">
    <property type="match status" value="1"/>
</dbReference>
<dbReference type="InterPro" id="IPR052977">
    <property type="entry name" value="Polyferredoxin-like_ET"/>
</dbReference>
<dbReference type="PROSITE" id="PS51379">
    <property type="entry name" value="4FE4S_FER_2"/>
    <property type="match status" value="2"/>
</dbReference>
<sequence>MENQIKLVEKTHCTGCRACSNACPTSSIKFELNGLHYYPTIDEDTCIRCGKCMSVCSPLQWDIKHPSGIEVKSKYYCAWNKDAAERYAATPGGVGGAMAELALRNGWYVCGAAFDKDWHLSHIVSNDKSIIEQIRGSKYLQSNMDGVYAKIKVLLDEGEKMLFIGTPCQADALNNCVPVRLRENLLLCEIICHGVNSPKVWEDYRHHLENYHKSPIAIYNFRSKSYGWGKLRVAYTLANGKEVDVPAYQNIFHHWFGQHFMLRESCLRCQYRTVNRYSDIIIGDFWGIENIEPTLDVKAGASVVIINSPAGESFFADCQITKKEIDASSALKVIKGGVDKTTEERKVMEIERMHKFEADYATHTFDIMYKDLYPHITLMQKLLNSVLYHLHLKK</sequence>
<name>A0A174HS59_BACT4</name>
<dbReference type="EMBL" id="CZAP01000001">
    <property type="protein sequence ID" value="CUO77822.1"/>
    <property type="molecule type" value="Genomic_DNA"/>
</dbReference>
<feature type="domain" description="4Fe-4S ferredoxin-type" evidence="1">
    <location>
        <begin position="4"/>
        <end position="33"/>
    </location>
</feature>
<dbReference type="SUPFAM" id="SSF54862">
    <property type="entry name" value="4Fe-4S ferredoxins"/>
    <property type="match status" value="1"/>
</dbReference>
<dbReference type="Pfam" id="PF12838">
    <property type="entry name" value="Fer4_7"/>
    <property type="match status" value="1"/>
</dbReference>
<accession>A0A174HS59</accession>
<dbReference type="RefSeq" id="WP_055298147.1">
    <property type="nucleotide sequence ID" value="NZ_CZAP01000001.1"/>
</dbReference>
<dbReference type="PANTHER" id="PTHR43193:SF2">
    <property type="entry name" value="POLYFERREDOXIN PROTEIN FWDF"/>
    <property type="match status" value="1"/>
</dbReference>
<evidence type="ECO:0000313" key="3">
    <source>
        <dbReference type="Proteomes" id="UP000095576"/>
    </source>
</evidence>
<protein>
    <submittedName>
        <fullName evidence="2">F420H2:quinone oxidoreductase</fullName>
    </submittedName>
</protein>
<dbReference type="Pfam" id="PF04432">
    <property type="entry name" value="FrhB_FdhB_C"/>
    <property type="match status" value="1"/>
</dbReference>
<dbReference type="AlphaFoldDB" id="A0A174HS59"/>
<dbReference type="PANTHER" id="PTHR43193">
    <property type="match status" value="1"/>
</dbReference>
<reference evidence="2 3" key="1">
    <citation type="submission" date="2015-09" db="EMBL/GenBank/DDBJ databases">
        <authorList>
            <consortium name="Pathogen Informatics"/>
        </authorList>
    </citation>
    <scope>NUCLEOTIDE SEQUENCE [LARGE SCALE GENOMIC DNA]</scope>
    <source>
        <strain evidence="2 3">2789STDY5834899</strain>
    </source>
</reference>
<evidence type="ECO:0000259" key="1">
    <source>
        <dbReference type="PROSITE" id="PS51379"/>
    </source>
</evidence>
<dbReference type="Proteomes" id="UP000095576">
    <property type="component" value="Unassembled WGS sequence"/>
</dbReference>
<organism evidence="2 3">
    <name type="scientific">Bacteroides thetaiotaomicron</name>
    <dbReference type="NCBI Taxonomy" id="818"/>
    <lineage>
        <taxon>Bacteria</taxon>
        <taxon>Pseudomonadati</taxon>
        <taxon>Bacteroidota</taxon>
        <taxon>Bacteroidia</taxon>
        <taxon>Bacteroidales</taxon>
        <taxon>Bacteroidaceae</taxon>
        <taxon>Bacteroides</taxon>
    </lineage>
</organism>
<proteinExistence type="predicted"/>
<gene>
    <name evidence="2" type="ORF">ERS852511_00032</name>
</gene>